<dbReference type="AlphaFoldDB" id="Q6III7"/>
<sequence length="66" mass="7361">MPFIGKLLLLLLLLLLPLLLWNFFAPLRQAVRLKGHSSRENFPPKAGQDKAFGQVCGGSLINFNNI</sequence>
<organism evidence="1">
    <name type="scientific">Drosophila melanogaster</name>
    <name type="common">Fruit fly</name>
    <dbReference type="NCBI Taxonomy" id="7227"/>
    <lineage>
        <taxon>Eukaryota</taxon>
        <taxon>Metazoa</taxon>
        <taxon>Ecdysozoa</taxon>
        <taxon>Arthropoda</taxon>
        <taxon>Hexapoda</taxon>
        <taxon>Insecta</taxon>
        <taxon>Pterygota</taxon>
        <taxon>Neoptera</taxon>
        <taxon>Endopterygota</taxon>
        <taxon>Diptera</taxon>
        <taxon>Brachycera</taxon>
        <taxon>Muscomorpha</taxon>
        <taxon>Ephydroidea</taxon>
        <taxon>Drosophilidae</taxon>
        <taxon>Drosophila</taxon>
        <taxon>Sophophora</taxon>
    </lineage>
</organism>
<evidence type="ECO:0000313" key="1">
    <source>
        <dbReference type="EMBL" id="DAA03279.1"/>
    </source>
</evidence>
<reference evidence="1" key="1">
    <citation type="journal article" date="2003" name="Genome Biol.">
        <title>An integrated gene annotation and transcriptional profiling approach towards the full gene content of the Drosophila genome.</title>
        <authorList>
            <person name="Hild M."/>
            <person name="Beckmann B."/>
            <person name="Haas S.A."/>
            <person name="Koch B."/>
            <person name="Solovyev V."/>
            <person name="Busold C."/>
            <person name="Fellenberg K."/>
            <person name="Boutros M."/>
            <person name="Vingron M."/>
            <person name="Sauer F."/>
            <person name="Hoheisel J.D."/>
            <person name="Paro R."/>
        </authorList>
    </citation>
    <scope>NUCLEOTIDE SEQUENCE</scope>
</reference>
<gene>
    <name evidence="1" type="ORF">HDC18148</name>
</gene>
<dbReference type="EMBL" id="BK003079">
    <property type="protein sequence ID" value="DAA03279.1"/>
    <property type="molecule type" value="Genomic_DNA"/>
</dbReference>
<name>Q6III7_DROME</name>
<protein>
    <submittedName>
        <fullName evidence="1">HDC18148</fullName>
    </submittedName>
</protein>
<accession>Q6III7</accession>
<proteinExistence type="predicted"/>